<reference evidence="2 3" key="1">
    <citation type="submission" date="2016-02" db="EMBL/GenBank/DDBJ databases">
        <title>Band-tailed pigeon sequencing and assembly.</title>
        <authorList>
            <person name="Soares A.E."/>
            <person name="Novak B.J."/>
            <person name="Rice E.S."/>
            <person name="O'Connell B."/>
            <person name="Chang D."/>
            <person name="Weber S."/>
            <person name="Shapiro B."/>
        </authorList>
    </citation>
    <scope>NUCLEOTIDE SEQUENCE [LARGE SCALE GENOMIC DNA]</scope>
    <source>
        <strain evidence="2">BTP2013</strain>
        <tissue evidence="2">Blood</tissue>
    </source>
</reference>
<protein>
    <submittedName>
        <fullName evidence="2">Uncharacterized protein</fullName>
    </submittedName>
</protein>
<proteinExistence type="predicted"/>
<evidence type="ECO:0000313" key="3">
    <source>
        <dbReference type="Proteomes" id="UP000190648"/>
    </source>
</evidence>
<sequence length="109" mass="11940">MKLGVKSSLCEKTDLTASAGKGCLPVSNRTHTKGQPEASPLLRFTKLGSQLNCIPHKGMFSKGKWSALFPSTDHHCPRHKSFHPREGLRARELKNNKSNGFLQEDSGGP</sequence>
<keyword evidence="3" id="KW-1185">Reference proteome</keyword>
<dbReference type="EMBL" id="LSYS01000242">
    <property type="protein sequence ID" value="OPJ90470.1"/>
    <property type="molecule type" value="Genomic_DNA"/>
</dbReference>
<gene>
    <name evidence="2" type="ORF">AV530_008659</name>
</gene>
<dbReference type="AlphaFoldDB" id="A0A1V4L177"/>
<accession>A0A1V4L177</accession>
<dbReference type="Proteomes" id="UP000190648">
    <property type="component" value="Unassembled WGS sequence"/>
</dbReference>
<feature type="compositionally biased region" description="Basic and acidic residues" evidence="1">
    <location>
        <begin position="83"/>
        <end position="95"/>
    </location>
</feature>
<evidence type="ECO:0000256" key="1">
    <source>
        <dbReference type="SAM" id="MobiDB-lite"/>
    </source>
</evidence>
<feature type="region of interest" description="Disordered" evidence="1">
    <location>
        <begin position="75"/>
        <end position="109"/>
    </location>
</feature>
<organism evidence="2 3">
    <name type="scientific">Patagioenas fasciata monilis</name>
    <dbReference type="NCBI Taxonomy" id="372326"/>
    <lineage>
        <taxon>Eukaryota</taxon>
        <taxon>Metazoa</taxon>
        <taxon>Chordata</taxon>
        <taxon>Craniata</taxon>
        <taxon>Vertebrata</taxon>
        <taxon>Euteleostomi</taxon>
        <taxon>Archelosauria</taxon>
        <taxon>Archosauria</taxon>
        <taxon>Dinosauria</taxon>
        <taxon>Saurischia</taxon>
        <taxon>Theropoda</taxon>
        <taxon>Coelurosauria</taxon>
        <taxon>Aves</taxon>
        <taxon>Neognathae</taxon>
        <taxon>Neoaves</taxon>
        <taxon>Columbimorphae</taxon>
        <taxon>Columbiformes</taxon>
        <taxon>Columbidae</taxon>
        <taxon>Patagioenas</taxon>
    </lineage>
</organism>
<evidence type="ECO:0000313" key="2">
    <source>
        <dbReference type="EMBL" id="OPJ90470.1"/>
    </source>
</evidence>
<comment type="caution">
    <text evidence="2">The sequence shown here is derived from an EMBL/GenBank/DDBJ whole genome shotgun (WGS) entry which is preliminary data.</text>
</comment>
<name>A0A1V4L177_PATFA</name>